<dbReference type="PROSITE" id="PS50056">
    <property type="entry name" value="TYR_PHOSPHATASE_2"/>
    <property type="match status" value="1"/>
</dbReference>
<dbReference type="AlphaFoldDB" id="A0A7S2W3Q6"/>
<dbReference type="PROSITE" id="PS50054">
    <property type="entry name" value="TYR_PHOSPHATASE_DUAL"/>
    <property type="match status" value="1"/>
</dbReference>
<sequence>MASKLFDGLYLGDAFASMDINFIVGNKITRVVNCAGLELENRWERLGIEYLTFNWENSSSFDILTQGGQKSGENLSLSTETSNSPPVPSALIHKQQDCPCIWLETLCTFIRQALDRGEGVLVHSQDGRNRACSCLLAYLMTVYGWDLGKAISYVQCKRRDLLPNQGFYEQLTVLSVWLESVYIDSFPGTVPDKIVAVKFKTWDIGGDDLKKVSQCVDEELLLHNTFLNTGNNIVHCEEDLVKPETQTYATVLTKGKCKSVKWIDSGDAATHGEPLLRSPFSKNVIPERPPGPSYRALHATGDWLEKREEDLDTKERKVQEEELIKTSRSNELPTINGTKLFNNKQKLDWNHLRQQLLRKGMAESFKPPTTTIRGNNQQELLDRRKEVFKQQVENLRFKRNVAKSKINRKRPKKKTNTVTRTKQGLPINYQLAKIKS</sequence>
<organism evidence="3">
    <name type="scientific">Mucochytrium quahogii</name>
    <dbReference type="NCBI Taxonomy" id="96639"/>
    <lineage>
        <taxon>Eukaryota</taxon>
        <taxon>Sar</taxon>
        <taxon>Stramenopiles</taxon>
        <taxon>Bigyra</taxon>
        <taxon>Labyrinthulomycetes</taxon>
        <taxon>Thraustochytrida</taxon>
        <taxon>Thraustochytriidae</taxon>
        <taxon>Mucochytrium</taxon>
    </lineage>
</organism>
<dbReference type="SUPFAM" id="SSF52799">
    <property type="entry name" value="(Phosphotyrosine protein) phosphatases II"/>
    <property type="match status" value="1"/>
</dbReference>
<evidence type="ECO:0008006" key="4">
    <source>
        <dbReference type="Google" id="ProtNLM"/>
    </source>
</evidence>
<protein>
    <recommendedName>
        <fullName evidence="4">Tyrosine-protein phosphatase domain-containing protein</fullName>
    </recommendedName>
</protein>
<name>A0A7S2W3Q6_9STRA</name>
<accession>A0A7S2W3Q6</accession>
<dbReference type="PANTHER" id="PTHR46653:SF1">
    <property type="entry name" value="SPECIFICITY PROTEIN PHOSPHATASE, PUTATIVE-RELATED"/>
    <property type="match status" value="1"/>
</dbReference>
<dbReference type="InterPro" id="IPR020422">
    <property type="entry name" value="TYR_PHOSPHATASE_DUAL_dom"/>
</dbReference>
<evidence type="ECO:0000259" key="2">
    <source>
        <dbReference type="PROSITE" id="PS50056"/>
    </source>
</evidence>
<dbReference type="PANTHER" id="PTHR46653">
    <property type="entry name" value="SPECIFICITY PROTEIN PHOSPHATASE, PUTATIVE-RELATED"/>
    <property type="match status" value="1"/>
</dbReference>
<reference evidence="3" key="1">
    <citation type="submission" date="2021-01" db="EMBL/GenBank/DDBJ databases">
        <authorList>
            <person name="Corre E."/>
            <person name="Pelletier E."/>
            <person name="Niang G."/>
            <person name="Scheremetjew M."/>
            <person name="Finn R."/>
            <person name="Kale V."/>
            <person name="Holt S."/>
            <person name="Cochrane G."/>
            <person name="Meng A."/>
            <person name="Brown T."/>
            <person name="Cohen L."/>
        </authorList>
    </citation>
    <scope>NUCLEOTIDE SEQUENCE</scope>
    <source>
        <strain evidence="3">NY070348D</strain>
    </source>
</reference>
<evidence type="ECO:0000259" key="1">
    <source>
        <dbReference type="PROSITE" id="PS50054"/>
    </source>
</evidence>
<dbReference type="CDD" id="cd14498">
    <property type="entry name" value="DSP"/>
    <property type="match status" value="1"/>
</dbReference>
<dbReference type="InterPro" id="IPR000387">
    <property type="entry name" value="Tyr_Pase_dom"/>
</dbReference>
<dbReference type="SMART" id="SM00195">
    <property type="entry name" value="DSPc"/>
    <property type="match status" value="1"/>
</dbReference>
<dbReference type="Pfam" id="PF00782">
    <property type="entry name" value="DSPc"/>
    <property type="match status" value="1"/>
</dbReference>
<dbReference type="InterPro" id="IPR000340">
    <property type="entry name" value="Dual-sp_phosphatase_cat-dom"/>
</dbReference>
<proteinExistence type="predicted"/>
<dbReference type="EMBL" id="HBHK01002179">
    <property type="protein sequence ID" value="CAD9665247.1"/>
    <property type="molecule type" value="Transcribed_RNA"/>
</dbReference>
<feature type="domain" description="Tyrosine-protein phosphatase" evidence="1">
    <location>
        <begin position="1"/>
        <end position="180"/>
    </location>
</feature>
<evidence type="ECO:0000313" key="3">
    <source>
        <dbReference type="EMBL" id="CAD9665247.1"/>
    </source>
</evidence>
<feature type="domain" description="Tyrosine specific protein phosphatases" evidence="2">
    <location>
        <begin position="104"/>
        <end position="169"/>
    </location>
</feature>
<dbReference type="Gene3D" id="3.90.190.10">
    <property type="entry name" value="Protein tyrosine phosphatase superfamily"/>
    <property type="match status" value="1"/>
</dbReference>
<dbReference type="InterPro" id="IPR029021">
    <property type="entry name" value="Prot-tyrosine_phosphatase-like"/>
</dbReference>
<gene>
    <name evidence="3" type="ORF">QSP1433_LOCUS1294</name>
</gene>